<dbReference type="Gene3D" id="3.10.129.10">
    <property type="entry name" value="Hotdog Thioesterase"/>
    <property type="match status" value="1"/>
</dbReference>
<dbReference type="PANTHER" id="PTHR31793:SF24">
    <property type="entry name" value="LONG-CHAIN ACYL-COA THIOESTERASE FADM"/>
    <property type="match status" value="1"/>
</dbReference>
<dbReference type="Pfam" id="PF13279">
    <property type="entry name" value="4HBT_2"/>
    <property type="match status" value="1"/>
</dbReference>
<organism evidence="1 2">
    <name type="scientific">Deinococcus xinjiangensis</name>
    <dbReference type="NCBI Taxonomy" id="457454"/>
    <lineage>
        <taxon>Bacteria</taxon>
        <taxon>Thermotogati</taxon>
        <taxon>Deinococcota</taxon>
        <taxon>Deinococci</taxon>
        <taxon>Deinococcales</taxon>
        <taxon>Deinococcaceae</taxon>
        <taxon>Deinococcus</taxon>
    </lineage>
</organism>
<comment type="caution">
    <text evidence="1">The sequence shown here is derived from an EMBL/GenBank/DDBJ whole genome shotgun (WGS) entry which is preliminary data.</text>
</comment>
<dbReference type="EMBL" id="BAABRN010000007">
    <property type="protein sequence ID" value="GAA5501193.1"/>
    <property type="molecule type" value="Genomic_DNA"/>
</dbReference>
<dbReference type="InterPro" id="IPR029069">
    <property type="entry name" value="HotDog_dom_sf"/>
</dbReference>
<dbReference type="RefSeq" id="WP_353541166.1">
    <property type="nucleotide sequence ID" value="NZ_BAABRN010000007.1"/>
</dbReference>
<dbReference type="SUPFAM" id="SSF54637">
    <property type="entry name" value="Thioesterase/thiol ester dehydrase-isomerase"/>
    <property type="match status" value="1"/>
</dbReference>
<protein>
    <recommendedName>
        <fullName evidence="3">Thioesterase superfamily protein</fullName>
    </recommendedName>
</protein>
<evidence type="ECO:0000313" key="1">
    <source>
        <dbReference type="EMBL" id="GAA5501193.1"/>
    </source>
</evidence>
<dbReference type="InterPro" id="IPR050563">
    <property type="entry name" value="4-hydroxybenzoyl-CoA_TE"/>
</dbReference>
<name>A0ABP9V7D8_9DEIO</name>
<evidence type="ECO:0008006" key="3">
    <source>
        <dbReference type="Google" id="ProtNLM"/>
    </source>
</evidence>
<keyword evidence="2" id="KW-1185">Reference proteome</keyword>
<gene>
    <name evidence="1" type="ORF">Dxin01_00925</name>
</gene>
<evidence type="ECO:0000313" key="2">
    <source>
        <dbReference type="Proteomes" id="UP001458946"/>
    </source>
</evidence>
<sequence length="172" mass="19252">MSEVPAHVKASRVTDGQRRPNLEAEFALLDWSRSHKATIQMRYSDTDAMGHLNNAVYVQYLETSRILLMRDLAVPDEGGRSVVARLELDYRREIKLGQVVVVESLIERLGNSSWTVISRIMADGVPSAFARTVEVGVDEHLRPAPLTEATREALGAILAQPELQETHEQSEF</sequence>
<proteinExistence type="predicted"/>
<dbReference type="CDD" id="cd00586">
    <property type="entry name" value="4HBT"/>
    <property type="match status" value="1"/>
</dbReference>
<reference evidence="1 2" key="1">
    <citation type="submission" date="2024-02" db="EMBL/GenBank/DDBJ databases">
        <title>Deinococcus xinjiangensis NBRC 107630.</title>
        <authorList>
            <person name="Ichikawa N."/>
            <person name="Katano-Makiyama Y."/>
            <person name="Hidaka K."/>
        </authorList>
    </citation>
    <scope>NUCLEOTIDE SEQUENCE [LARGE SCALE GENOMIC DNA]</scope>
    <source>
        <strain evidence="1 2">NBRC 107630</strain>
    </source>
</reference>
<accession>A0ABP9V7D8</accession>
<dbReference type="PANTHER" id="PTHR31793">
    <property type="entry name" value="4-HYDROXYBENZOYL-COA THIOESTERASE FAMILY MEMBER"/>
    <property type="match status" value="1"/>
</dbReference>
<dbReference type="Proteomes" id="UP001458946">
    <property type="component" value="Unassembled WGS sequence"/>
</dbReference>